<organism evidence="2 3">
    <name type="scientific">Nannochloropsis gaditana</name>
    <dbReference type="NCBI Taxonomy" id="72520"/>
    <lineage>
        <taxon>Eukaryota</taxon>
        <taxon>Sar</taxon>
        <taxon>Stramenopiles</taxon>
        <taxon>Ochrophyta</taxon>
        <taxon>Eustigmatophyceae</taxon>
        <taxon>Eustigmatales</taxon>
        <taxon>Monodopsidaceae</taxon>
        <taxon>Nannochloropsis</taxon>
    </lineage>
</organism>
<dbReference type="AlphaFoldDB" id="W7TKU2"/>
<feature type="non-terminal residue" evidence="2">
    <location>
        <position position="1"/>
    </location>
</feature>
<feature type="compositionally biased region" description="Basic and acidic residues" evidence="1">
    <location>
        <begin position="106"/>
        <end position="127"/>
    </location>
</feature>
<feature type="region of interest" description="Disordered" evidence="1">
    <location>
        <begin position="101"/>
        <end position="134"/>
    </location>
</feature>
<keyword evidence="3" id="KW-1185">Reference proteome</keyword>
<gene>
    <name evidence="2" type="ORF">Naga_101802g1</name>
</gene>
<feature type="region of interest" description="Disordered" evidence="1">
    <location>
        <begin position="1"/>
        <end position="87"/>
    </location>
</feature>
<feature type="compositionally biased region" description="Low complexity" evidence="1">
    <location>
        <begin position="9"/>
        <end position="21"/>
    </location>
</feature>
<dbReference type="Proteomes" id="UP000019335">
    <property type="component" value="Chromosome 15"/>
</dbReference>
<evidence type="ECO:0000313" key="3">
    <source>
        <dbReference type="Proteomes" id="UP000019335"/>
    </source>
</evidence>
<reference evidence="2 3" key="1">
    <citation type="journal article" date="2014" name="Mol. Plant">
        <title>Chromosome Scale Genome Assembly and Transcriptome Profiling of Nannochloropsis gaditana in Nitrogen Depletion.</title>
        <authorList>
            <person name="Corteggiani Carpinelli E."/>
            <person name="Telatin A."/>
            <person name="Vitulo N."/>
            <person name="Forcato C."/>
            <person name="D'Angelo M."/>
            <person name="Schiavon R."/>
            <person name="Vezzi A."/>
            <person name="Giacometti G.M."/>
            <person name="Morosinotto T."/>
            <person name="Valle G."/>
        </authorList>
    </citation>
    <scope>NUCLEOTIDE SEQUENCE [LARGE SCALE GENOMIC DNA]</scope>
    <source>
        <strain evidence="2 3">B-31</strain>
    </source>
</reference>
<dbReference type="EMBL" id="AZIL01001371">
    <property type="protein sequence ID" value="EWM24098.1"/>
    <property type="molecule type" value="Genomic_DNA"/>
</dbReference>
<name>W7TKU2_9STRA</name>
<evidence type="ECO:0000313" key="2">
    <source>
        <dbReference type="EMBL" id="EWM24098.1"/>
    </source>
</evidence>
<accession>W7TKU2</accession>
<proteinExistence type="predicted"/>
<sequence length="148" mass="15889">PSLLPSPVPGLLSSPPRAHPFPSRRFRRPPHPDHPRCLPPCLRPALPPNSGRPPSFPPPSSAGLAPGLRDQHHHGRYPALGKAQPPPRAFRGVAVAVPCQQGGKQRLVDGGRGGRSEGRKGGREGGRVRQAPLRMVGRGRLLQRWSAC</sequence>
<evidence type="ECO:0000256" key="1">
    <source>
        <dbReference type="SAM" id="MobiDB-lite"/>
    </source>
</evidence>
<comment type="caution">
    <text evidence="2">The sequence shown here is derived from an EMBL/GenBank/DDBJ whole genome shotgun (WGS) entry which is preliminary data.</text>
</comment>
<protein>
    <submittedName>
        <fullName evidence="2">Uncharacterized protein</fullName>
    </submittedName>
</protein>
<feature type="compositionally biased region" description="Pro residues" evidence="1">
    <location>
        <begin position="37"/>
        <end position="60"/>
    </location>
</feature>